<feature type="signal peptide" evidence="2">
    <location>
        <begin position="1"/>
        <end position="22"/>
    </location>
</feature>
<evidence type="ECO:0000313" key="3">
    <source>
        <dbReference type="EMBL" id="KAL3106160.1"/>
    </source>
</evidence>
<dbReference type="AlphaFoldDB" id="A0ABD2KT83"/>
<feature type="chain" id="PRO_5044782175" evidence="2">
    <location>
        <begin position="23"/>
        <end position="757"/>
    </location>
</feature>
<reference evidence="3 4" key="1">
    <citation type="submission" date="2024-10" db="EMBL/GenBank/DDBJ databases">
        <authorList>
            <person name="Kim D."/>
        </authorList>
    </citation>
    <scope>NUCLEOTIDE SEQUENCE [LARGE SCALE GENOMIC DNA]</scope>
    <source>
        <strain evidence="3">BH-2024</strain>
    </source>
</reference>
<evidence type="ECO:0000256" key="1">
    <source>
        <dbReference type="SAM" id="MobiDB-lite"/>
    </source>
</evidence>
<sequence length="757" mass="85845">MSFSSLTLQMLIISTAFTGGAILNLIGEETENFIQFKVLPPGPYKLIFWNKFTKRFYGDLDPSKLFTTDANGNLKFKLGALRRNKETAISERFFDKMLQSAQTENGEFIIRKSEANGGNGQTHVTIVPLDVEMEPFALEAADERVSDIAEQTDRWINTDRCPSPTVLHYHSIDQRNEIALGMFDRWLFDKGNSLSRADCFFVEAYLQQMDTHLKQLIHATKGRPPAAALQDRATDFELYFEFGAKLSLAFRSGQLAVRALMIDGIMVAIKTLCETTANFRRIVWRQKQFEKLEHWDGICLHLNELRTVAESLAIDRWLTIGGGEIADQPLQMGDANALTDLVEHLLLQMQLMANNGNGQMQQEQQKWHKSTSALSIEEQINQQQTQMFAELGQKLEKARKTNTQWAGRVAAVSGMMDLLNSLCETKSAIATNCGDCSSEWTRAAEAWDSFCPHLDEAQNERILGSVKRWLKGEEEVVPDENSLMEMNLEHLVEKMEPYGDAQLDEGDVALLHKIGLELDKAKEEKRLAGRVMTAPGIWDQLSNICILIGGFVDRAQTSTEQQQSKALTMCWENALCGQLEEIYVSAVMNALERWRAGATNGTDAGVIIGGSRKALQTMDRVASEEGQHNERQKTVISKTEMALIAELGAYFAEVIEAQRKAGPQWRETSKTEPIGGMDKMLKKQCKSWTEFRRKIPPENRKMFISWSKICKTMNLKETKKENNGQIRDKMEENILMKREEEKKEKKSTKRKEEKPNN</sequence>
<evidence type="ECO:0000256" key="2">
    <source>
        <dbReference type="SAM" id="SignalP"/>
    </source>
</evidence>
<accession>A0ABD2KT83</accession>
<keyword evidence="4" id="KW-1185">Reference proteome</keyword>
<evidence type="ECO:0000313" key="4">
    <source>
        <dbReference type="Proteomes" id="UP001620626"/>
    </source>
</evidence>
<proteinExistence type="predicted"/>
<protein>
    <submittedName>
        <fullName evidence="3">Uncharacterized protein</fullName>
    </submittedName>
</protein>
<gene>
    <name evidence="3" type="ORF">niasHT_016847</name>
</gene>
<dbReference type="EMBL" id="JBICBT010000659">
    <property type="protein sequence ID" value="KAL3106160.1"/>
    <property type="molecule type" value="Genomic_DNA"/>
</dbReference>
<comment type="caution">
    <text evidence="3">The sequence shown here is derived from an EMBL/GenBank/DDBJ whole genome shotgun (WGS) entry which is preliminary data.</text>
</comment>
<organism evidence="3 4">
    <name type="scientific">Heterodera trifolii</name>
    <dbReference type="NCBI Taxonomy" id="157864"/>
    <lineage>
        <taxon>Eukaryota</taxon>
        <taxon>Metazoa</taxon>
        <taxon>Ecdysozoa</taxon>
        <taxon>Nematoda</taxon>
        <taxon>Chromadorea</taxon>
        <taxon>Rhabditida</taxon>
        <taxon>Tylenchina</taxon>
        <taxon>Tylenchomorpha</taxon>
        <taxon>Tylenchoidea</taxon>
        <taxon>Heteroderidae</taxon>
        <taxon>Heteroderinae</taxon>
        <taxon>Heterodera</taxon>
    </lineage>
</organism>
<feature type="region of interest" description="Disordered" evidence="1">
    <location>
        <begin position="717"/>
        <end position="757"/>
    </location>
</feature>
<keyword evidence="2" id="KW-0732">Signal</keyword>
<dbReference type="Proteomes" id="UP001620626">
    <property type="component" value="Unassembled WGS sequence"/>
</dbReference>
<name>A0ABD2KT83_9BILA</name>